<keyword evidence="3" id="KW-1185">Reference proteome</keyword>
<feature type="region of interest" description="Disordered" evidence="1">
    <location>
        <begin position="960"/>
        <end position="1001"/>
    </location>
</feature>
<evidence type="ECO:0000313" key="2">
    <source>
        <dbReference type="EMBL" id="KAF6814138.1"/>
    </source>
</evidence>
<feature type="compositionally biased region" description="Basic and acidic residues" evidence="1">
    <location>
        <begin position="113"/>
        <end position="142"/>
    </location>
</feature>
<feature type="compositionally biased region" description="Polar residues" evidence="1">
    <location>
        <begin position="992"/>
        <end position="1001"/>
    </location>
</feature>
<evidence type="ECO:0000256" key="1">
    <source>
        <dbReference type="SAM" id="MobiDB-lite"/>
    </source>
</evidence>
<gene>
    <name evidence="2" type="ORF">CSOJ01_04192</name>
</gene>
<proteinExistence type="predicted"/>
<feature type="region of interest" description="Disordered" evidence="1">
    <location>
        <begin position="108"/>
        <end position="151"/>
    </location>
</feature>
<organism evidence="2 3">
    <name type="scientific">Colletotrichum sojae</name>
    <dbReference type="NCBI Taxonomy" id="2175907"/>
    <lineage>
        <taxon>Eukaryota</taxon>
        <taxon>Fungi</taxon>
        <taxon>Dikarya</taxon>
        <taxon>Ascomycota</taxon>
        <taxon>Pezizomycotina</taxon>
        <taxon>Sordariomycetes</taxon>
        <taxon>Hypocreomycetidae</taxon>
        <taxon>Glomerellales</taxon>
        <taxon>Glomerellaceae</taxon>
        <taxon>Colletotrichum</taxon>
        <taxon>Colletotrichum orchidearum species complex</taxon>
    </lineage>
</organism>
<protein>
    <submittedName>
        <fullName evidence="2">Uncharacterized protein</fullName>
    </submittedName>
</protein>
<name>A0A8H6JJU9_9PEZI</name>
<reference evidence="2 3" key="1">
    <citation type="journal article" date="2020" name="Phytopathology">
        <title>Genome Sequence Resources of Colletotrichum truncatum, C. plurivorum, C. musicola, and C. sojae: Four Species Pathogenic to Soybean (Glycine max).</title>
        <authorList>
            <person name="Rogerio F."/>
            <person name="Boufleur T.R."/>
            <person name="Ciampi-Guillardi M."/>
            <person name="Sukno S.A."/>
            <person name="Thon M.R."/>
            <person name="Massola Junior N.S."/>
            <person name="Baroncelli R."/>
        </authorList>
    </citation>
    <scope>NUCLEOTIDE SEQUENCE [LARGE SCALE GENOMIC DNA]</scope>
    <source>
        <strain evidence="2 3">LFN0009</strain>
    </source>
</reference>
<accession>A0A8H6JJU9</accession>
<evidence type="ECO:0000313" key="3">
    <source>
        <dbReference type="Proteomes" id="UP000652219"/>
    </source>
</evidence>
<dbReference type="AlphaFoldDB" id="A0A8H6JJU9"/>
<sequence>MSAPAPVPSKAAIHALRGLLFGTSCSLALLAEERRQRIKLARSAVENGRKLKSVKRYSTNGANALEALQEEVVADPNFVRWPNRNRNRSSSCEPRQFAGESSYLDQLANDLGPDARRPTRQTRDAKQRETSKHLADDEKRPDPQQQAAPDAVLRTGYDSWSRFSQSKHTPTSSSLQVGQVKVRNFRKLGRDGTNKDTLTLILDAFCTDNPQFKAEDSLYTPGAALELVRRVYKSAASAEELPKWFVQISSILCVACRRAGHLLVAEQILDTILRHGPIRLSTYIQYEPYELIKAIVDGEEVQNLDEDSLRDRVKRATNVYMADIVEFAGRGAHHYIQIGKKLVNRALQFKQAKELINSKVFERFRYMSRHLVAGTAQEPIPAEWMIIKLAKGNECVLAIDAFVALANTPDFPSDSLPICKRIVDCVVNSRGYKVFEVLEVIDGCRRRDGWIVPSSWIDKLLSNHWSCTRDYDGARKHFAHVVSNRFYDISDTYEMQRTMVRICLEANDMISAKSYYAALCLRHKQASKDPSILLAFTRFSANQGDWAAVRAGFEAMANIASLTTHERQMIDADFTNILEVYAKNHTWGEVETFIETYVHELMVNLDHRMVRFIADRHAKCRDIKAFARWMKFCKDGGFHLSTSFWSGFFIDCRRSFRYSRQNINDMYKELATAGLLDEFPDIACSFKAITPIRSAKLSYLRMTSPRFNPADENTTWTLMKEEAFHGYWDHVLATYGRALHHNMGYSSRCLRLAVKASVKLNGPGCHKARALLRKARSQGHDVSEAIVPIILGTLDQIYESCRGVLRSNEPSALIKQVLSEWQDQGLHLHEDVLHRATRVCLKLRNYREALSFCVLLAQSKGNDDLCYSAFNFQFLLHVWVSLHDYDRVRWLLDQLKNREYRLSRVCRQSLNWAIHYLETSSMSPKEDTLHQSDLEMLADIMDVRKVLRDENHAARTEAEERFAEALTGRQHYPGIAGEDNPDADVGKDEDLLSTTPAAEGP</sequence>
<comment type="caution">
    <text evidence="2">The sequence shown here is derived from an EMBL/GenBank/DDBJ whole genome shotgun (WGS) entry which is preliminary data.</text>
</comment>
<dbReference type="Proteomes" id="UP000652219">
    <property type="component" value="Unassembled WGS sequence"/>
</dbReference>
<dbReference type="EMBL" id="WIGN01000046">
    <property type="protein sequence ID" value="KAF6814138.1"/>
    <property type="molecule type" value="Genomic_DNA"/>
</dbReference>